<evidence type="ECO:0000313" key="2">
    <source>
        <dbReference type="Proteomes" id="UP000735302"/>
    </source>
</evidence>
<organism evidence="1 2">
    <name type="scientific">Plakobranchus ocellatus</name>
    <dbReference type="NCBI Taxonomy" id="259542"/>
    <lineage>
        <taxon>Eukaryota</taxon>
        <taxon>Metazoa</taxon>
        <taxon>Spiralia</taxon>
        <taxon>Lophotrochozoa</taxon>
        <taxon>Mollusca</taxon>
        <taxon>Gastropoda</taxon>
        <taxon>Heterobranchia</taxon>
        <taxon>Euthyneura</taxon>
        <taxon>Panpulmonata</taxon>
        <taxon>Sacoglossa</taxon>
        <taxon>Placobranchoidea</taxon>
        <taxon>Plakobranchidae</taxon>
        <taxon>Plakobranchus</taxon>
    </lineage>
</organism>
<keyword evidence="2" id="KW-1185">Reference proteome</keyword>
<protein>
    <submittedName>
        <fullName evidence="1">Uncharacterized protein</fullName>
    </submittedName>
</protein>
<accession>A0AAV3ZYY3</accession>
<reference evidence="1 2" key="1">
    <citation type="journal article" date="2021" name="Elife">
        <title>Chloroplast acquisition without the gene transfer in kleptoplastic sea slugs, Plakobranchus ocellatus.</title>
        <authorList>
            <person name="Maeda T."/>
            <person name="Takahashi S."/>
            <person name="Yoshida T."/>
            <person name="Shimamura S."/>
            <person name="Takaki Y."/>
            <person name="Nagai Y."/>
            <person name="Toyoda A."/>
            <person name="Suzuki Y."/>
            <person name="Arimoto A."/>
            <person name="Ishii H."/>
            <person name="Satoh N."/>
            <person name="Nishiyama T."/>
            <person name="Hasebe M."/>
            <person name="Maruyama T."/>
            <person name="Minagawa J."/>
            <person name="Obokata J."/>
            <person name="Shigenobu S."/>
        </authorList>
    </citation>
    <scope>NUCLEOTIDE SEQUENCE [LARGE SCALE GENOMIC DNA]</scope>
</reference>
<gene>
    <name evidence="1" type="ORF">PoB_002629200</name>
</gene>
<name>A0AAV3ZYY3_9GAST</name>
<evidence type="ECO:0000313" key="1">
    <source>
        <dbReference type="EMBL" id="GFN99786.1"/>
    </source>
</evidence>
<sequence length="170" mass="19608">MDSLAKQQHFQTKIIVYELPHKEQKISCDYYAHTSCTRVTHAQTCTDFPLCFPQKLIPVLRRHPLGLWALLCFSGRWKPPLFWGETPEPGLRVYRMALWRNFRIIFAAVLMAARLPHQRISFMGTVGHPPGRTSAISRHSDKTCAIDSCVSHLRIGLWLLSSQQYHILVL</sequence>
<dbReference type="EMBL" id="BLXT01003024">
    <property type="protein sequence ID" value="GFN99786.1"/>
    <property type="molecule type" value="Genomic_DNA"/>
</dbReference>
<dbReference type="Proteomes" id="UP000735302">
    <property type="component" value="Unassembled WGS sequence"/>
</dbReference>
<comment type="caution">
    <text evidence="1">The sequence shown here is derived from an EMBL/GenBank/DDBJ whole genome shotgun (WGS) entry which is preliminary data.</text>
</comment>
<dbReference type="AlphaFoldDB" id="A0AAV3ZYY3"/>
<proteinExistence type="predicted"/>